<proteinExistence type="predicted"/>
<keyword evidence="2" id="KW-1185">Reference proteome</keyword>
<comment type="caution">
    <text evidence="1">The sequence shown here is derived from an EMBL/GenBank/DDBJ whole genome shotgun (WGS) entry which is preliminary data.</text>
</comment>
<dbReference type="AlphaFoldDB" id="A0A5B7GVT7"/>
<sequence>MVPGIQAATSLDRLASGRTLHLHRISGVTVLILPG</sequence>
<name>A0A5B7GVT7_PORTR</name>
<dbReference type="EMBL" id="VSRR010020280">
    <property type="protein sequence ID" value="MPC62972.1"/>
    <property type="molecule type" value="Genomic_DNA"/>
</dbReference>
<gene>
    <name evidence="1" type="ORF">E2C01_057065</name>
</gene>
<evidence type="ECO:0000313" key="1">
    <source>
        <dbReference type="EMBL" id="MPC62972.1"/>
    </source>
</evidence>
<dbReference type="Proteomes" id="UP000324222">
    <property type="component" value="Unassembled WGS sequence"/>
</dbReference>
<accession>A0A5B7GVT7</accession>
<evidence type="ECO:0000313" key="2">
    <source>
        <dbReference type="Proteomes" id="UP000324222"/>
    </source>
</evidence>
<protein>
    <submittedName>
        <fullName evidence="1">Uncharacterized protein</fullName>
    </submittedName>
</protein>
<reference evidence="1 2" key="1">
    <citation type="submission" date="2019-05" db="EMBL/GenBank/DDBJ databases">
        <title>Another draft genome of Portunus trituberculatus and its Hox gene families provides insights of decapod evolution.</title>
        <authorList>
            <person name="Jeong J.-H."/>
            <person name="Song I."/>
            <person name="Kim S."/>
            <person name="Choi T."/>
            <person name="Kim D."/>
            <person name="Ryu S."/>
            <person name="Kim W."/>
        </authorList>
    </citation>
    <scope>NUCLEOTIDE SEQUENCE [LARGE SCALE GENOMIC DNA]</scope>
    <source>
        <tissue evidence="1">Muscle</tissue>
    </source>
</reference>
<organism evidence="1 2">
    <name type="scientific">Portunus trituberculatus</name>
    <name type="common">Swimming crab</name>
    <name type="synonym">Neptunus trituberculatus</name>
    <dbReference type="NCBI Taxonomy" id="210409"/>
    <lineage>
        <taxon>Eukaryota</taxon>
        <taxon>Metazoa</taxon>
        <taxon>Ecdysozoa</taxon>
        <taxon>Arthropoda</taxon>
        <taxon>Crustacea</taxon>
        <taxon>Multicrustacea</taxon>
        <taxon>Malacostraca</taxon>
        <taxon>Eumalacostraca</taxon>
        <taxon>Eucarida</taxon>
        <taxon>Decapoda</taxon>
        <taxon>Pleocyemata</taxon>
        <taxon>Brachyura</taxon>
        <taxon>Eubrachyura</taxon>
        <taxon>Portunoidea</taxon>
        <taxon>Portunidae</taxon>
        <taxon>Portuninae</taxon>
        <taxon>Portunus</taxon>
    </lineage>
</organism>